<dbReference type="RefSeq" id="WP_055146674.1">
    <property type="nucleotide sequence ID" value="NZ_JXSZ01000006.1"/>
</dbReference>
<dbReference type="PROSITE" id="PS50930">
    <property type="entry name" value="HTH_LYTTR"/>
    <property type="match status" value="1"/>
</dbReference>
<organism evidence="3 4">
    <name type="scientific">Jiulongibacter sediminis</name>
    <dbReference type="NCBI Taxonomy" id="1605367"/>
    <lineage>
        <taxon>Bacteria</taxon>
        <taxon>Pseudomonadati</taxon>
        <taxon>Bacteroidota</taxon>
        <taxon>Cytophagia</taxon>
        <taxon>Cytophagales</taxon>
        <taxon>Leadbetterellaceae</taxon>
        <taxon>Jiulongibacter</taxon>
    </lineage>
</organism>
<reference evidence="3 4" key="1">
    <citation type="submission" date="2015-07" db="EMBL/GenBank/DDBJ databases">
        <title>The draft genome sequence of Leadbetterella sp. JN14-9.</title>
        <authorList>
            <person name="Liu Y."/>
            <person name="Du J."/>
            <person name="Shao Z."/>
        </authorList>
    </citation>
    <scope>NUCLEOTIDE SEQUENCE [LARGE SCALE GENOMIC DNA]</scope>
    <source>
        <strain evidence="3 4">JN14-9</strain>
    </source>
</reference>
<keyword evidence="1" id="KW-0472">Membrane</keyword>
<dbReference type="STRING" id="1605367.AFM12_08575"/>
<dbReference type="OrthoDB" id="1118393at2"/>
<dbReference type="PATRIC" id="fig|1605367.3.peg.3096"/>
<feature type="transmembrane region" description="Helical" evidence="1">
    <location>
        <begin position="56"/>
        <end position="77"/>
    </location>
</feature>
<dbReference type="GO" id="GO:0000156">
    <property type="term" value="F:phosphorelay response regulator activity"/>
    <property type="evidence" value="ECO:0007669"/>
    <property type="project" value="InterPro"/>
</dbReference>
<keyword evidence="4" id="KW-1185">Reference proteome</keyword>
<keyword evidence="1" id="KW-0812">Transmembrane</keyword>
<evidence type="ECO:0000313" key="4">
    <source>
        <dbReference type="Proteomes" id="UP000050454"/>
    </source>
</evidence>
<feature type="transmembrane region" description="Helical" evidence="1">
    <location>
        <begin position="97"/>
        <end position="114"/>
    </location>
</feature>
<feature type="domain" description="HTH LytTR-type" evidence="2">
    <location>
        <begin position="191"/>
        <end position="284"/>
    </location>
</feature>
<name>A0A0P7BUW6_9BACT</name>
<protein>
    <recommendedName>
        <fullName evidence="2">HTH LytTR-type domain-containing protein</fullName>
    </recommendedName>
</protein>
<dbReference type="AlphaFoldDB" id="A0A0P7BUW6"/>
<dbReference type="Proteomes" id="UP000050454">
    <property type="component" value="Unassembled WGS sequence"/>
</dbReference>
<evidence type="ECO:0000313" key="3">
    <source>
        <dbReference type="EMBL" id="KPM48648.1"/>
    </source>
</evidence>
<comment type="caution">
    <text evidence="3">The sequence shown here is derived from an EMBL/GenBank/DDBJ whole genome shotgun (WGS) entry which is preliminary data.</text>
</comment>
<gene>
    <name evidence="3" type="ORF">AFM12_08575</name>
</gene>
<dbReference type="PANTHER" id="PTHR37299">
    <property type="entry name" value="TRANSCRIPTIONAL REGULATOR-RELATED"/>
    <property type="match status" value="1"/>
</dbReference>
<dbReference type="GO" id="GO:0003677">
    <property type="term" value="F:DNA binding"/>
    <property type="evidence" value="ECO:0007669"/>
    <property type="project" value="InterPro"/>
</dbReference>
<dbReference type="InterPro" id="IPR007492">
    <property type="entry name" value="LytTR_DNA-bd_dom"/>
</dbReference>
<proteinExistence type="predicted"/>
<sequence length="284" mass="33088">MRFKKLIQQPYPFEDGERSAVELIFRSFLVGVFITAFLLIFQPFGSSNWKNETENWYWYVMGFGLITFACLLFMRFVVIRLFPGYFNEKDWTVGREILLNICFLIFIAFSNFVYEASLFVSSWSPIHFLWSLMTVVAIGIFPIIFDVLAKYHRALKKFMPEKQIVISPEVKSDKIELTAENGIDKIEFESNELLFIESADNYSKVVLKTSEPELLRSSLSRLESQILSKNIKRCHRSFIVNLDKVERVTGNAQGYKLHLEGSETLVPVARKYSELVHELREVSQ</sequence>
<evidence type="ECO:0000256" key="1">
    <source>
        <dbReference type="SAM" id="Phobius"/>
    </source>
</evidence>
<feature type="transmembrane region" description="Helical" evidence="1">
    <location>
        <begin position="23"/>
        <end position="44"/>
    </location>
</feature>
<dbReference type="PANTHER" id="PTHR37299:SF1">
    <property type="entry name" value="STAGE 0 SPORULATION PROTEIN A HOMOLOG"/>
    <property type="match status" value="1"/>
</dbReference>
<dbReference type="InterPro" id="IPR046947">
    <property type="entry name" value="LytR-like"/>
</dbReference>
<dbReference type="SMART" id="SM00850">
    <property type="entry name" value="LytTR"/>
    <property type="match status" value="1"/>
</dbReference>
<dbReference type="Gene3D" id="2.40.50.1020">
    <property type="entry name" value="LytTr DNA-binding domain"/>
    <property type="match status" value="1"/>
</dbReference>
<keyword evidence="1" id="KW-1133">Transmembrane helix</keyword>
<dbReference type="EMBL" id="LGTQ01000006">
    <property type="protein sequence ID" value="KPM48648.1"/>
    <property type="molecule type" value="Genomic_DNA"/>
</dbReference>
<accession>A0A0P7BUW6</accession>
<feature type="transmembrane region" description="Helical" evidence="1">
    <location>
        <begin position="126"/>
        <end position="149"/>
    </location>
</feature>
<dbReference type="Pfam" id="PF04397">
    <property type="entry name" value="LytTR"/>
    <property type="match status" value="1"/>
</dbReference>
<evidence type="ECO:0000259" key="2">
    <source>
        <dbReference type="PROSITE" id="PS50930"/>
    </source>
</evidence>